<comment type="caution">
    <text evidence="8">The sequence shown here is derived from an EMBL/GenBank/DDBJ whole genome shotgun (WGS) entry which is preliminary data.</text>
</comment>
<dbReference type="EMBL" id="JMQN01000048">
    <property type="protein sequence ID" value="KEA62453.1"/>
    <property type="molecule type" value="Genomic_DNA"/>
</dbReference>
<evidence type="ECO:0000256" key="6">
    <source>
        <dbReference type="ARBA" id="ARBA00023239"/>
    </source>
</evidence>
<evidence type="ECO:0000313" key="9">
    <source>
        <dbReference type="Proteomes" id="UP000028252"/>
    </source>
</evidence>
<evidence type="ECO:0000313" key="8">
    <source>
        <dbReference type="EMBL" id="KEA62453.1"/>
    </source>
</evidence>
<keyword evidence="2" id="KW-0812">Transmembrane</keyword>
<keyword evidence="5" id="KW-0472">Membrane</keyword>
<evidence type="ECO:0000256" key="5">
    <source>
        <dbReference type="ARBA" id="ARBA00023136"/>
    </source>
</evidence>
<evidence type="ECO:0000256" key="3">
    <source>
        <dbReference type="ARBA" id="ARBA00022741"/>
    </source>
</evidence>
<keyword evidence="4" id="KW-1133">Transmembrane helix</keyword>
<dbReference type="RefSeq" id="WP_036190704.1">
    <property type="nucleotide sequence ID" value="NZ_JMQN01000048.1"/>
</dbReference>
<protein>
    <submittedName>
        <fullName evidence="8">Adenylate cyclase</fullName>
        <ecNumber evidence="8">4.6.1.1</ecNumber>
    </submittedName>
</protein>
<evidence type="ECO:0000256" key="1">
    <source>
        <dbReference type="ARBA" id="ARBA00004370"/>
    </source>
</evidence>
<keyword evidence="9" id="KW-1185">Reference proteome</keyword>
<dbReference type="Proteomes" id="UP000028252">
    <property type="component" value="Unassembled WGS sequence"/>
</dbReference>
<sequence length="350" mass="40214">MDDDQIDTRALLQQLHLAVALTDIEADTVCFENACFFDWFPPPAGEQGRLSERIVTLELEKARSRLSDRGSFRFEVEVQIKGRATPIRLEMRRIDHQGKPMVLIEGRDISKEKENQYMLDSYSRMAERNAKALEKEKDRVERLLLNIMPKQVYEELKDYGTTTPQHFEHAAILMLDFVRFTDMQISSDASALVSELNDIFSAFDRIVEMFGCERIRTIGDSYMAVSGVPEESSEDTANIARVALRMRRYLEKRNAAHTNQWKGRIGINTGPVIGSLVGIQKYVYDLFGPGVNLAARMESLSEPMRITLNAATYELIKDEFICSEREEVDVKGFGPMTLYFLEEEARQHYR</sequence>
<dbReference type="CDD" id="cd07302">
    <property type="entry name" value="CHD"/>
    <property type="match status" value="1"/>
</dbReference>
<reference evidence="8 9" key="1">
    <citation type="submission" date="2014-04" db="EMBL/GenBank/DDBJ databases">
        <title>Marinobacterium kochiensis sp. nov., isolated from sediment sample collected from Kochi backwaters in Kerala, India.</title>
        <authorList>
            <person name="Singh A."/>
            <person name="Pinnaka A.K."/>
        </authorList>
    </citation>
    <scope>NUCLEOTIDE SEQUENCE [LARGE SCALE GENOMIC DNA]</scope>
    <source>
        <strain evidence="8 9">AK27</strain>
    </source>
</reference>
<dbReference type="eggNOG" id="COG2114">
    <property type="taxonomic scope" value="Bacteria"/>
</dbReference>
<name>A0A081FV98_9GAMM</name>
<dbReference type="PROSITE" id="PS50125">
    <property type="entry name" value="GUANYLATE_CYCLASE_2"/>
    <property type="match status" value="1"/>
</dbReference>
<dbReference type="Gene3D" id="3.30.70.1230">
    <property type="entry name" value="Nucleotide cyclase"/>
    <property type="match status" value="1"/>
</dbReference>
<dbReference type="GO" id="GO:0000166">
    <property type="term" value="F:nucleotide binding"/>
    <property type="evidence" value="ECO:0007669"/>
    <property type="project" value="UniProtKB-KW"/>
</dbReference>
<dbReference type="GO" id="GO:0035556">
    <property type="term" value="P:intracellular signal transduction"/>
    <property type="evidence" value="ECO:0007669"/>
    <property type="project" value="InterPro"/>
</dbReference>
<comment type="subcellular location">
    <subcellularLocation>
        <location evidence="1">Membrane</location>
    </subcellularLocation>
</comment>
<dbReference type="Pfam" id="PF00211">
    <property type="entry name" value="Guanylate_cyc"/>
    <property type="match status" value="1"/>
</dbReference>
<dbReference type="PANTHER" id="PTHR11920:SF335">
    <property type="entry name" value="GUANYLATE CYCLASE"/>
    <property type="match status" value="1"/>
</dbReference>
<evidence type="ECO:0000256" key="4">
    <source>
        <dbReference type="ARBA" id="ARBA00022989"/>
    </source>
</evidence>
<accession>A0A081FV98</accession>
<dbReference type="PANTHER" id="PTHR11920">
    <property type="entry name" value="GUANYLYL CYCLASE"/>
    <property type="match status" value="1"/>
</dbReference>
<evidence type="ECO:0000256" key="2">
    <source>
        <dbReference type="ARBA" id="ARBA00022692"/>
    </source>
</evidence>
<dbReference type="InterPro" id="IPR029787">
    <property type="entry name" value="Nucleotide_cyclase"/>
</dbReference>
<dbReference type="SMART" id="SM00044">
    <property type="entry name" value="CYCc"/>
    <property type="match status" value="1"/>
</dbReference>
<gene>
    <name evidence="8" type="ORF">ADIMK_3344</name>
</gene>
<dbReference type="EC" id="4.6.1.1" evidence="8"/>
<keyword evidence="3" id="KW-0547">Nucleotide-binding</keyword>
<dbReference type="GO" id="GO:0016020">
    <property type="term" value="C:membrane"/>
    <property type="evidence" value="ECO:0007669"/>
    <property type="project" value="UniProtKB-SubCell"/>
</dbReference>
<dbReference type="InterPro" id="IPR001054">
    <property type="entry name" value="A/G_cyclase"/>
</dbReference>
<evidence type="ECO:0000259" key="7">
    <source>
        <dbReference type="PROSITE" id="PS50125"/>
    </source>
</evidence>
<dbReference type="InterPro" id="IPR050401">
    <property type="entry name" value="Cyclic_nucleotide_synthase"/>
</dbReference>
<dbReference type="SUPFAM" id="SSF55073">
    <property type="entry name" value="Nucleotide cyclase"/>
    <property type="match status" value="1"/>
</dbReference>
<dbReference type="PATRIC" id="fig|1232683.4.peg.3290"/>
<dbReference type="GO" id="GO:0009190">
    <property type="term" value="P:cyclic nucleotide biosynthetic process"/>
    <property type="evidence" value="ECO:0007669"/>
    <property type="project" value="InterPro"/>
</dbReference>
<dbReference type="STRING" id="1232683.ADIMK_3344"/>
<feature type="domain" description="Guanylate cyclase" evidence="7">
    <location>
        <begin position="171"/>
        <end position="298"/>
    </location>
</feature>
<organism evidence="8 9">
    <name type="scientific">Marinobacterium lacunae</name>
    <dbReference type="NCBI Taxonomy" id="1232683"/>
    <lineage>
        <taxon>Bacteria</taxon>
        <taxon>Pseudomonadati</taxon>
        <taxon>Pseudomonadota</taxon>
        <taxon>Gammaproteobacteria</taxon>
        <taxon>Oceanospirillales</taxon>
        <taxon>Oceanospirillaceae</taxon>
        <taxon>Marinobacterium</taxon>
    </lineage>
</organism>
<dbReference type="AlphaFoldDB" id="A0A081FV98"/>
<proteinExistence type="predicted"/>
<keyword evidence="6 8" id="KW-0456">Lyase</keyword>
<dbReference type="GO" id="GO:0004016">
    <property type="term" value="F:adenylate cyclase activity"/>
    <property type="evidence" value="ECO:0007669"/>
    <property type="project" value="UniProtKB-EC"/>
</dbReference>
<dbReference type="OrthoDB" id="9806704at2"/>